<dbReference type="GO" id="GO:0006260">
    <property type="term" value="P:DNA replication"/>
    <property type="evidence" value="ECO:0007669"/>
    <property type="project" value="UniProtKB-KW"/>
</dbReference>
<organism evidence="2 3">
    <name type="scientific">Motilimonas pumila</name>
    <dbReference type="NCBI Taxonomy" id="2303987"/>
    <lineage>
        <taxon>Bacteria</taxon>
        <taxon>Pseudomonadati</taxon>
        <taxon>Pseudomonadota</taxon>
        <taxon>Gammaproteobacteria</taxon>
        <taxon>Alteromonadales</taxon>
        <taxon>Alteromonadales genera incertae sedis</taxon>
        <taxon>Motilimonas</taxon>
    </lineage>
</organism>
<dbReference type="InterPro" id="IPR036654">
    <property type="entry name" value="DNA_pol_III_psi_sf"/>
</dbReference>
<dbReference type="InterPro" id="IPR004615">
    <property type="entry name" value="DNA_pol_III_psi"/>
</dbReference>
<dbReference type="Proteomes" id="UP000283255">
    <property type="component" value="Unassembled WGS sequence"/>
</dbReference>
<sequence length="141" mass="16000">MIYFSMQHLHNNYLYEMGITPWQLRQGDMIQQQAQPPIASFMPDLTNVALLVVRPESMPASTLFHSILKAMHLQPNQCQSLTVEQFEQLTCPLPKLLWAIDCQLPELPGHHVITSPSLSALANDGAAKKHLWQQICQQSKL</sequence>
<comment type="function">
    <text evidence="1">Part of the beta sliding clamp loading complex, which hydrolyzes ATP to load the beta clamp onto primed DNA to form the DNA replication pre-initiation complex. DNA polymerase III is a complex, multichain enzyme responsible for most of the replicative synthesis in bacteria. This DNA polymerase also exhibits 3' to 5' exonuclease activity.</text>
</comment>
<comment type="caution">
    <text evidence="2">The sequence shown here is derived from an EMBL/GenBank/DDBJ whole genome shotgun (WGS) entry which is preliminary data.</text>
</comment>
<dbReference type="SUPFAM" id="SSF102220">
    <property type="entry name" value="DNA polymerase III psi subunit"/>
    <property type="match status" value="1"/>
</dbReference>
<dbReference type="GO" id="GO:0008408">
    <property type="term" value="F:3'-5' exonuclease activity"/>
    <property type="evidence" value="ECO:0007669"/>
    <property type="project" value="InterPro"/>
</dbReference>
<evidence type="ECO:0000256" key="1">
    <source>
        <dbReference type="PIRNR" id="PIRNR029225"/>
    </source>
</evidence>
<reference evidence="2 3" key="2">
    <citation type="submission" date="2019-01" db="EMBL/GenBank/DDBJ databases">
        <title>Motilimonas pumilus sp. nov., isolated from the gut of sea cucumber (Apostichopus japonicus).</title>
        <authorList>
            <person name="Wang F.-Q."/>
            <person name="Ren L.-H."/>
            <person name="Lin Y.-W."/>
            <person name="Sun G.-H."/>
            <person name="Du Z.-J."/>
            <person name="Zhao J.-X."/>
            <person name="Liu X.-J."/>
            <person name="Liu L.-J."/>
        </authorList>
    </citation>
    <scope>NUCLEOTIDE SEQUENCE [LARGE SCALE GENOMIC DNA]</scope>
    <source>
        <strain evidence="2 3">PLHSC7-2</strain>
    </source>
</reference>
<dbReference type="Gene3D" id="3.40.50.10220">
    <property type="entry name" value="DNA polymerase III, psi subunit"/>
    <property type="match status" value="1"/>
</dbReference>
<reference evidence="2 3" key="1">
    <citation type="submission" date="2018-09" db="EMBL/GenBank/DDBJ databases">
        <authorList>
            <person name="Wang F."/>
        </authorList>
    </citation>
    <scope>NUCLEOTIDE SEQUENCE [LARGE SCALE GENOMIC DNA]</scope>
    <source>
        <strain evidence="2 3">PLHSC7-2</strain>
    </source>
</reference>
<dbReference type="GO" id="GO:0003887">
    <property type="term" value="F:DNA-directed DNA polymerase activity"/>
    <property type="evidence" value="ECO:0007669"/>
    <property type="project" value="UniProtKB-KW"/>
</dbReference>
<dbReference type="PIRSF" id="PIRSF029225">
    <property type="entry name" value="DNA_pol_III_psi"/>
    <property type="match status" value="1"/>
</dbReference>
<dbReference type="AlphaFoldDB" id="A0A418YKI3"/>
<keyword evidence="1" id="KW-0808">Transferase</keyword>
<keyword evidence="1" id="KW-0239">DNA-directed DNA polymerase</keyword>
<keyword evidence="1" id="KW-0235">DNA replication</keyword>
<accession>A0A418YKI3</accession>
<dbReference type="EMBL" id="QZCH01000001">
    <property type="protein sequence ID" value="RJG51491.1"/>
    <property type="molecule type" value="Genomic_DNA"/>
</dbReference>
<protein>
    <recommendedName>
        <fullName evidence="1">DNA polymerase III subunit psi</fullName>
    </recommendedName>
</protein>
<keyword evidence="3" id="KW-1185">Reference proteome</keyword>
<gene>
    <name evidence="2" type="ORF">D1Z90_01810</name>
</gene>
<evidence type="ECO:0000313" key="3">
    <source>
        <dbReference type="Proteomes" id="UP000283255"/>
    </source>
</evidence>
<proteinExistence type="predicted"/>
<dbReference type="Pfam" id="PF03603">
    <property type="entry name" value="DNA_III_psi"/>
    <property type="match status" value="1"/>
</dbReference>
<keyword evidence="1" id="KW-0548">Nucleotidyltransferase</keyword>
<name>A0A418YKI3_9GAMM</name>
<evidence type="ECO:0000313" key="2">
    <source>
        <dbReference type="EMBL" id="RJG51491.1"/>
    </source>
</evidence>